<dbReference type="PROSITE" id="PS50991">
    <property type="entry name" value="PYR_CT"/>
    <property type="match status" value="1"/>
</dbReference>
<dbReference type="Gene3D" id="3.20.20.70">
    <property type="entry name" value="Aldolase class I"/>
    <property type="match status" value="1"/>
</dbReference>
<dbReference type="Proteomes" id="UP000517916">
    <property type="component" value="Unassembled WGS sequence"/>
</dbReference>
<dbReference type="GO" id="GO:0004410">
    <property type="term" value="F:homocitrate synthase activity"/>
    <property type="evidence" value="ECO:0007669"/>
    <property type="project" value="UniProtKB-EC"/>
</dbReference>
<accession>A0ABR6B9K5</accession>
<dbReference type="Pfam" id="PF00682">
    <property type="entry name" value="HMGL-like"/>
    <property type="match status" value="1"/>
</dbReference>
<dbReference type="EC" id="2.3.3.14" evidence="4"/>
<feature type="domain" description="Pyruvate carboxyltransferase" evidence="3">
    <location>
        <begin position="5"/>
        <end position="256"/>
    </location>
</feature>
<dbReference type="PANTHER" id="PTHR42880">
    <property type="entry name" value="HOMOCITRATE SYNTHASE"/>
    <property type="match status" value="1"/>
</dbReference>
<comment type="caution">
    <text evidence="4">The sequence shown here is derived from an EMBL/GenBank/DDBJ whole genome shotgun (WGS) entry which is preliminary data.</text>
</comment>
<evidence type="ECO:0000313" key="5">
    <source>
        <dbReference type="Proteomes" id="UP000517916"/>
    </source>
</evidence>
<comment type="similarity">
    <text evidence="2">Belongs to the alpha-IPM synthase/homocitrate synthase family.</text>
</comment>
<dbReference type="InterPro" id="IPR002034">
    <property type="entry name" value="AIPM/Hcit_synth_CS"/>
</dbReference>
<keyword evidence="4" id="KW-0012">Acyltransferase</keyword>
<dbReference type="SUPFAM" id="SSF51569">
    <property type="entry name" value="Aldolase"/>
    <property type="match status" value="1"/>
</dbReference>
<name>A0ABR6B9K5_9PSEU</name>
<sequence>MRDDIILEDTTLRDGEQAPGVAFSRDTKIAIFNALVDAGVRWIEAGIPAMGGQDVEAMKVMLERRDEVNLIGWNRGVLDDLKYTISLGFKAIHLGLPTSNIHLDKSVKKDRGWLLSTAQDMVKFAKDQGCFVSISAEDVGRTNLNFLQEYAGKVAEAGADRLRLSDTIGILDTAGYAERVAAVVAAADIDTQTHCHNDFGLAVANTLGGLQAGARYFHVTVNAIGERAGMPDLAQMVLALSQFHGKDLGIDTTKLVALSQLVAEACGTPIQPWQPVVGMNVFAHESGIHTKGMLSDANTFEPFMPELVGGTRRLVVGKHSGRAVIKHQLEQDGVEVNESVLGECLTQVRGYAIEHRGEVPATALRQIYRTALAGASSHKATQ</sequence>
<keyword evidence="1 2" id="KW-0808">Transferase</keyword>
<dbReference type="EMBL" id="JACJID010000001">
    <property type="protein sequence ID" value="MBA8923543.1"/>
    <property type="molecule type" value="Genomic_DNA"/>
</dbReference>
<gene>
    <name evidence="4" type="ORF">BC739_000740</name>
</gene>
<dbReference type="InterPro" id="IPR013785">
    <property type="entry name" value="Aldolase_TIM"/>
</dbReference>
<evidence type="ECO:0000313" key="4">
    <source>
        <dbReference type="EMBL" id="MBA8923543.1"/>
    </source>
</evidence>
<protein>
    <submittedName>
        <fullName evidence="4">Homocitrate synthase NifV</fullName>
        <ecNumber evidence="4">2.3.3.14</ecNumber>
    </submittedName>
</protein>
<organism evidence="4 5">
    <name type="scientific">Kutzneria viridogrisea</name>
    <dbReference type="NCBI Taxonomy" id="47990"/>
    <lineage>
        <taxon>Bacteria</taxon>
        <taxon>Bacillati</taxon>
        <taxon>Actinomycetota</taxon>
        <taxon>Actinomycetes</taxon>
        <taxon>Pseudonocardiales</taxon>
        <taxon>Pseudonocardiaceae</taxon>
        <taxon>Kutzneria</taxon>
    </lineage>
</organism>
<evidence type="ECO:0000256" key="1">
    <source>
        <dbReference type="ARBA" id="ARBA00022679"/>
    </source>
</evidence>
<proteinExistence type="inferred from homology"/>
<dbReference type="InterPro" id="IPR054691">
    <property type="entry name" value="LeuA/HCS_post-cat"/>
</dbReference>
<evidence type="ECO:0000259" key="3">
    <source>
        <dbReference type="PROSITE" id="PS50991"/>
    </source>
</evidence>
<dbReference type="RefSeq" id="WP_042220837.1">
    <property type="nucleotide sequence ID" value="NZ_BAAABQ010000041.1"/>
</dbReference>
<evidence type="ECO:0000256" key="2">
    <source>
        <dbReference type="RuleBase" id="RU003523"/>
    </source>
</evidence>
<dbReference type="PANTHER" id="PTHR42880:SF1">
    <property type="entry name" value="ISOPROPYLMALATE_HOMOCITRATE_CITRAMALATE SYNTHASE FAMILY PROTEIN"/>
    <property type="match status" value="1"/>
</dbReference>
<dbReference type="Gene3D" id="1.10.238.260">
    <property type="match status" value="1"/>
</dbReference>
<dbReference type="Pfam" id="PF22617">
    <property type="entry name" value="HCS_D2"/>
    <property type="match status" value="1"/>
</dbReference>
<dbReference type="PROSITE" id="PS00815">
    <property type="entry name" value="AIPM_HOMOCIT_SYNTH_1"/>
    <property type="match status" value="1"/>
</dbReference>
<reference evidence="4 5" key="1">
    <citation type="submission" date="2020-08" db="EMBL/GenBank/DDBJ databases">
        <title>Genomic Encyclopedia of Archaeal and Bacterial Type Strains, Phase II (KMG-II): from individual species to whole genera.</title>
        <authorList>
            <person name="Goeker M."/>
        </authorList>
    </citation>
    <scope>NUCLEOTIDE SEQUENCE [LARGE SCALE GENOMIC DNA]</scope>
    <source>
        <strain evidence="4 5">DSM 43850</strain>
    </source>
</reference>
<dbReference type="InterPro" id="IPR000891">
    <property type="entry name" value="PYR_CT"/>
</dbReference>
<keyword evidence="5" id="KW-1185">Reference proteome</keyword>